<dbReference type="PROSITE" id="PS00640">
    <property type="entry name" value="THIOL_PROTEASE_ASN"/>
    <property type="match status" value="1"/>
</dbReference>
<dbReference type="GO" id="GO:0051603">
    <property type="term" value="P:proteolysis involved in protein catabolic process"/>
    <property type="evidence" value="ECO:0000318"/>
    <property type="project" value="GO_Central"/>
</dbReference>
<comment type="similarity">
    <text evidence="1">Belongs to the peptidase C1 family.</text>
</comment>
<evidence type="ECO:0000256" key="2">
    <source>
        <dbReference type="ARBA" id="ARBA00022670"/>
    </source>
</evidence>
<sequence>MHFMPTITLSSHSLLIISKFLFLNKENKQEMEMNKLALLLVTLISVLGVVQSFDFHEKELETEESLWDLYERWRSHHHVAEINHQEKHRRFNVFKSNLQHVHNTNKMNKPYKLKLNMFADITNHEFRSVYAGSKISHHRMLHGERVGDKSFMYANDDNVPTSIDWRKKNAVTPVKNQGQCGSCWAFSTVAAVEGINQIKTKKLVSLSEQQLVDCDNNQNHGCNGGLMDLAFEFIKKNGGLTSEDNYPYTAANGNCNTIKEGDQAISIDGHEDVPVNDEDALMKAVANQPVSVAIDAGGSDFQFYSQGVFTGKCGTELNHGVAVVGYDTSEAGLKYWIVKNSWGGEWGENGYIRMQRGVPDKNGLCGIAMEASYPVKSSHTNPYKSPLIKDEL</sequence>
<reference evidence="9" key="3">
    <citation type="submission" date="2020-06" db="EMBL/GenBank/DDBJ databases">
        <title>Helianthus annuus Genome sequencing and assembly Release 2.</title>
        <authorList>
            <person name="Gouzy J."/>
            <person name="Langlade N."/>
            <person name="Munos S."/>
        </authorList>
    </citation>
    <scope>NUCLEOTIDE SEQUENCE</scope>
    <source>
        <tissue evidence="9">Leaves</tissue>
    </source>
</reference>
<dbReference type="InterPro" id="IPR013201">
    <property type="entry name" value="Prot_inhib_I29"/>
</dbReference>
<evidence type="ECO:0000313" key="9">
    <source>
        <dbReference type="EMBL" id="KAF5817241.1"/>
    </source>
</evidence>
<dbReference type="Pfam" id="PF08246">
    <property type="entry name" value="Inhibitor_I29"/>
    <property type="match status" value="1"/>
</dbReference>
<dbReference type="PROSITE" id="PS00639">
    <property type="entry name" value="THIOL_PROTEASE_HIS"/>
    <property type="match status" value="1"/>
</dbReference>
<dbReference type="FunCoup" id="A0A251VD19">
    <property type="interactions" value="365"/>
</dbReference>
<dbReference type="InterPro" id="IPR025660">
    <property type="entry name" value="Pept_his_AS"/>
</dbReference>
<dbReference type="EMBL" id="MNCJ02000317">
    <property type="protein sequence ID" value="KAF5817241.1"/>
    <property type="molecule type" value="Genomic_DNA"/>
</dbReference>
<accession>A0A251VD19</accession>
<dbReference type="PROSITE" id="PS00139">
    <property type="entry name" value="THIOL_PROTEASE_CYS"/>
    <property type="match status" value="1"/>
</dbReference>
<evidence type="ECO:0000313" key="11">
    <source>
        <dbReference type="Proteomes" id="UP000215914"/>
    </source>
</evidence>
<dbReference type="PRINTS" id="PR00705">
    <property type="entry name" value="PAPAIN"/>
</dbReference>
<dbReference type="SUPFAM" id="SSF54001">
    <property type="entry name" value="Cysteine proteinases"/>
    <property type="match status" value="1"/>
</dbReference>
<dbReference type="PANTHER" id="PTHR12411">
    <property type="entry name" value="CYSTEINE PROTEASE FAMILY C1-RELATED"/>
    <property type="match status" value="1"/>
</dbReference>
<keyword evidence="2" id="KW-0645">Protease</keyword>
<keyword evidence="5" id="KW-0788">Thiol protease</keyword>
<protein>
    <submittedName>
        <fullName evidence="9">Actinidain</fullName>
        <ecNumber evidence="9">3.4.22.14</ecNumber>
    </submittedName>
    <submittedName>
        <fullName evidence="10">Putative cysteine proteinases superfamily protein</fullName>
    </submittedName>
</protein>
<dbReference type="GO" id="GO:0004197">
    <property type="term" value="F:cysteine-type endopeptidase activity"/>
    <property type="evidence" value="ECO:0000318"/>
    <property type="project" value="GO_Central"/>
</dbReference>
<evidence type="ECO:0000256" key="3">
    <source>
        <dbReference type="ARBA" id="ARBA00022729"/>
    </source>
</evidence>
<keyword evidence="6" id="KW-1015">Disulfide bond</keyword>
<reference evidence="9 11" key="1">
    <citation type="journal article" date="2017" name="Nature">
        <title>The sunflower genome provides insights into oil metabolism, flowering and Asterid evolution.</title>
        <authorList>
            <person name="Badouin H."/>
            <person name="Gouzy J."/>
            <person name="Grassa C.J."/>
            <person name="Murat F."/>
            <person name="Staton S.E."/>
            <person name="Cottret L."/>
            <person name="Lelandais-Briere C."/>
            <person name="Owens G.L."/>
            <person name="Carrere S."/>
            <person name="Mayjonade B."/>
            <person name="Legrand L."/>
            <person name="Gill N."/>
            <person name="Kane N.C."/>
            <person name="Bowers J.E."/>
            <person name="Hubner S."/>
            <person name="Bellec A."/>
            <person name="Berard A."/>
            <person name="Berges H."/>
            <person name="Blanchet N."/>
            <person name="Boniface M.C."/>
            <person name="Brunel D."/>
            <person name="Catrice O."/>
            <person name="Chaidir N."/>
            <person name="Claudel C."/>
            <person name="Donnadieu C."/>
            <person name="Faraut T."/>
            <person name="Fievet G."/>
            <person name="Helmstetter N."/>
            <person name="King M."/>
            <person name="Knapp S.J."/>
            <person name="Lai Z."/>
            <person name="Le Paslier M.C."/>
            <person name="Lippi Y."/>
            <person name="Lorenzon L."/>
            <person name="Mandel J.R."/>
            <person name="Marage G."/>
            <person name="Marchand G."/>
            <person name="Marquand E."/>
            <person name="Bret-Mestries E."/>
            <person name="Morien E."/>
            <person name="Nambeesan S."/>
            <person name="Nguyen T."/>
            <person name="Pegot-Espagnet P."/>
            <person name="Pouilly N."/>
            <person name="Raftis F."/>
            <person name="Sallet E."/>
            <person name="Schiex T."/>
            <person name="Thomas J."/>
            <person name="Vandecasteele C."/>
            <person name="Vares D."/>
            <person name="Vear F."/>
            <person name="Vautrin S."/>
            <person name="Crespi M."/>
            <person name="Mangin B."/>
            <person name="Burke J.M."/>
            <person name="Salse J."/>
            <person name="Munos S."/>
            <person name="Vincourt P."/>
            <person name="Rieseberg L.H."/>
            <person name="Langlade N.B."/>
        </authorList>
    </citation>
    <scope>NUCLEOTIDE SEQUENCE [LARGE SCALE GENOMIC DNA]</scope>
    <source>
        <strain evidence="11">cv. SF193</strain>
        <tissue evidence="9">Leaves</tissue>
    </source>
</reference>
<dbReference type="InterPro" id="IPR013128">
    <property type="entry name" value="Peptidase_C1A"/>
</dbReference>
<gene>
    <name evidence="10" type="ORF">HannXRQ_Chr02g0035341</name>
    <name evidence="9" type="ORF">HanXRQr2_Chr02g0050621</name>
</gene>
<feature type="domain" description="Cathepsin propeptide inhibitor" evidence="8">
    <location>
        <begin position="70"/>
        <end position="126"/>
    </location>
</feature>
<evidence type="ECO:0000256" key="4">
    <source>
        <dbReference type="ARBA" id="ARBA00022801"/>
    </source>
</evidence>
<dbReference type="GO" id="GO:0005764">
    <property type="term" value="C:lysosome"/>
    <property type="evidence" value="ECO:0000318"/>
    <property type="project" value="GO_Central"/>
</dbReference>
<organism evidence="10 11">
    <name type="scientific">Helianthus annuus</name>
    <name type="common">Common sunflower</name>
    <dbReference type="NCBI Taxonomy" id="4232"/>
    <lineage>
        <taxon>Eukaryota</taxon>
        <taxon>Viridiplantae</taxon>
        <taxon>Streptophyta</taxon>
        <taxon>Embryophyta</taxon>
        <taxon>Tracheophyta</taxon>
        <taxon>Spermatophyta</taxon>
        <taxon>Magnoliopsida</taxon>
        <taxon>eudicotyledons</taxon>
        <taxon>Gunneridae</taxon>
        <taxon>Pentapetalae</taxon>
        <taxon>asterids</taxon>
        <taxon>campanulids</taxon>
        <taxon>Asterales</taxon>
        <taxon>Asteraceae</taxon>
        <taxon>Asteroideae</taxon>
        <taxon>Heliantheae alliance</taxon>
        <taxon>Heliantheae</taxon>
        <taxon>Helianthus</taxon>
    </lineage>
</organism>
<dbReference type="SMART" id="SM00645">
    <property type="entry name" value="Pept_C1"/>
    <property type="match status" value="1"/>
</dbReference>
<dbReference type="FunFam" id="3.90.70.10:FF:000023">
    <property type="entry name" value="Senescence-specific cysteine protease SAG39"/>
    <property type="match status" value="1"/>
</dbReference>
<evidence type="ECO:0000313" key="10">
    <source>
        <dbReference type="EMBL" id="OTG33495.1"/>
    </source>
</evidence>
<evidence type="ECO:0000256" key="5">
    <source>
        <dbReference type="ARBA" id="ARBA00022807"/>
    </source>
</evidence>
<keyword evidence="4 9" id="KW-0378">Hydrolase</keyword>
<dbReference type="InterPro" id="IPR000668">
    <property type="entry name" value="Peptidase_C1A_C"/>
</dbReference>
<evidence type="ECO:0000259" key="8">
    <source>
        <dbReference type="SMART" id="SM00848"/>
    </source>
</evidence>
<keyword evidence="11" id="KW-1185">Reference proteome</keyword>
<dbReference type="OMA" id="NGNCNTI"/>
<dbReference type="InterPro" id="IPR038765">
    <property type="entry name" value="Papain-like_cys_pep_sf"/>
</dbReference>
<dbReference type="Gramene" id="mRNA:HanXRQr2_Chr02g0050621">
    <property type="protein sequence ID" value="mRNA:HanXRQr2_Chr02g0050621"/>
    <property type="gene ID" value="HanXRQr2_Chr02g0050621"/>
</dbReference>
<dbReference type="Gene3D" id="3.90.70.10">
    <property type="entry name" value="Cysteine proteinases"/>
    <property type="match status" value="1"/>
</dbReference>
<dbReference type="SMART" id="SM00848">
    <property type="entry name" value="Inhibitor_I29"/>
    <property type="match status" value="1"/>
</dbReference>
<dbReference type="InterPro" id="IPR025661">
    <property type="entry name" value="Pept_asp_AS"/>
</dbReference>
<evidence type="ECO:0000259" key="7">
    <source>
        <dbReference type="SMART" id="SM00645"/>
    </source>
</evidence>
<proteinExistence type="inferred from homology"/>
<dbReference type="Proteomes" id="UP000215914">
    <property type="component" value="Chromosome 2"/>
</dbReference>
<dbReference type="CDD" id="cd02248">
    <property type="entry name" value="Peptidase_C1A"/>
    <property type="match status" value="1"/>
</dbReference>
<evidence type="ECO:0000256" key="6">
    <source>
        <dbReference type="ARBA" id="ARBA00023157"/>
    </source>
</evidence>
<reference evidence="10" key="2">
    <citation type="submission" date="2017-02" db="EMBL/GenBank/DDBJ databases">
        <title>Sunflower complete genome.</title>
        <authorList>
            <person name="Langlade N."/>
            <person name="Munos S."/>
        </authorList>
    </citation>
    <scope>NUCLEOTIDE SEQUENCE [LARGE SCALE GENOMIC DNA]</scope>
    <source>
        <tissue evidence="10">Leaves</tissue>
    </source>
</reference>
<dbReference type="GO" id="GO:0005615">
    <property type="term" value="C:extracellular space"/>
    <property type="evidence" value="ECO:0000318"/>
    <property type="project" value="GO_Central"/>
</dbReference>
<dbReference type="EMBL" id="CM007891">
    <property type="protein sequence ID" value="OTG33495.1"/>
    <property type="molecule type" value="Genomic_DNA"/>
</dbReference>
<dbReference type="InParanoid" id="A0A251VD19"/>
<dbReference type="InterPro" id="IPR039417">
    <property type="entry name" value="Peptidase_C1A_papain-like"/>
</dbReference>
<dbReference type="AlphaFoldDB" id="A0A251VD19"/>
<dbReference type="STRING" id="4232.A0A251VD19"/>
<dbReference type="InterPro" id="IPR000169">
    <property type="entry name" value="Pept_cys_AS"/>
</dbReference>
<keyword evidence="3" id="KW-0732">Signal</keyword>
<feature type="domain" description="Peptidase C1A papain C-terminal" evidence="7">
    <location>
        <begin position="159"/>
        <end position="375"/>
    </location>
</feature>
<dbReference type="EC" id="3.4.22.14" evidence="9"/>
<dbReference type="Pfam" id="PF00112">
    <property type="entry name" value="Peptidase_C1"/>
    <property type="match status" value="1"/>
</dbReference>
<name>A0A251VD19_HELAN</name>
<evidence type="ECO:0000256" key="1">
    <source>
        <dbReference type="ARBA" id="ARBA00008455"/>
    </source>
</evidence>